<reference evidence="1 2" key="1">
    <citation type="journal article" date="2012" name="J. Bacteriol.">
        <title>Complete genome sequence of strain 1860, a crenarchaeon of the genus pyrobaculum able to grow with various electron acceptors.</title>
        <authorList>
            <person name="Mardanov A.V."/>
            <person name="Gumerov V.M."/>
            <person name="Slobodkina G.B."/>
            <person name="Beletsky A.V."/>
            <person name="Bonch-Osmolovskaya E.A."/>
            <person name="Ravin N.V."/>
            <person name="Skryabin K.G."/>
        </authorList>
    </citation>
    <scope>NUCLEOTIDE SEQUENCE [LARGE SCALE GENOMIC DNA]</scope>
    <source>
        <strain evidence="1 2">1860</strain>
    </source>
</reference>
<dbReference type="KEGG" id="pyr:P186_0979"/>
<accession>G7VBJ0</accession>
<evidence type="ECO:0000313" key="1">
    <source>
        <dbReference type="EMBL" id="AET32420.1"/>
    </source>
</evidence>
<dbReference type="OrthoDB" id="26222at2157"/>
<protein>
    <recommendedName>
        <fullName evidence="3">PaREP10</fullName>
    </recommendedName>
</protein>
<evidence type="ECO:0000313" key="2">
    <source>
        <dbReference type="Proteomes" id="UP000005867"/>
    </source>
</evidence>
<dbReference type="EMBL" id="CP003098">
    <property type="protein sequence ID" value="AET32420.1"/>
    <property type="molecule type" value="Genomic_DNA"/>
</dbReference>
<keyword evidence="2" id="KW-1185">Reference proteome</keyword>
<evidence type="ECO:0008006" key="3">
    <source>
        <dbReference type="Google" id="ProtNLM"/>
    </source>
</evidence>
<sequence>MPTVVEVMGPHAYTLVKYRVSPHDYVEAAVEKLRPEAPHLAALLEEISRL</sequence>
<name>G7VBJ0_9CREN</name>
<proteinExistence type="predicted"/>
<organism evidence="1 2">
    <name type="scientific">Pyrobaculum ferrireducens</name>
    <dbReference type="NCBI Taxonomy" id="1104324"/>
    <lineage>
        <taxon>Archaea</taxon>
        <taxon>Thermoproteota</taxon>
        <taxon>Thermoprotei</taxon>
        <taxon>Thermoproteales</taxon>
        <taxon>Thermoproteaceae</taxon>
        <taxon>Pyrobaculum</taxon>
    </lineage>
</organism>
<dbReference type="STRING" id="1104324.P186_0979"/>
<dbReference type="BioCyc" id="PSP1104324:GJSN-959-MONOMER"/>
<dbReference type="HOGENOM" id="CLU_181231_1_0_2"/>
<dbReference type="GeneID" id="59388039"/>
<dbReference type="RefSeq" id="WP_014288248.1">
    <property type="nucleotide sequence ID" value="NC_016645.1"/>
</dbReference>
<dbReference type="Proteomes" id="UP000005867">
    <property type="component" value="Chromosome"/>
</dbReference>
<dbReference type="AlphaFoldDB" id="G7VBJ0"/>
<dbReference type="eggNOG" id="arCOG00746">
    <property type="taxonomic scope" value="Archaea"/>
</dbReference>
<gene>
    <name evidence="1" type="ORF">P186_0979</name>
</gene>